<protein>
    <submittedName>
        <fullName evidence="2">Uncharacterized protein</fullName>
    </submittedName>
</protein>
<organism evidence="2 3">
    <name type="scientific">Prorocentrum cordatum</name>
    <dbReference type="NCBI Taxonomy" id="2364126"/>
    <lineage>
        <taxon>Eukaryota</taxon>
        <taxon>Sar</taxon>
        <taxon>Alveolata</taxon>
        <taxon>Dinophyceae</taxon>
        <taxon>Prorocentrales</taxon>
        <taxon>Prorocentraceae</taxon>
        <taxon>Prorocentrum</taxon>
    </lineage>
</organism>
<reference evidence="2" key="1">
    <citation type="submission" date="2023-10" db="EMBL/GenBank/DDBJ databases">
        <authorList>
            <person name="Chen Y."/>
            <person name="Shah S."/>
            <person name="Dougan E. K."/>
            <person name="Thang M."/>
            <person name="Chan C."/>
        </authorList>
    </citation>
    <scope>NUCLEOTIDE SEQUENCE [LARGE SCALE GENOMIC DNA]</scope>
</reference>
<dbReference type="Proteomes" id="UP001189429">
    <property type="component" value="Unassembled WGS sequence"/>
</dbReference>
<dbReference type="EMBL" id="CAUYUJ010020038">
    <property type="protein sequence ID" value="CAK0895439.1"/>
    <property type="molecule type" value="Genomic_DNA"/>
</dbReference>
<gene>
    <name evidence="2" type="ORF">PCOR1329_LOCUS74183</name>
</gene>
<accession>A0ABN9X7T2</accession>
<feature type="region of interest" description="Disordered" evidence="1">
    <location>
        <begin position="70"/>
        <end position="90"/>
    </location>
</feature>
<proteinExistence type="predicted"/>
<evidence type="ECO:0000313" key="2">
    <source>
        <dbReference type="EMBL" id="CAK0895439.1"/>
    </source>
</evidence>
<evidence type="ECO:0000256" key="1">
    <source>
        <dbReference type="SAM" id="MobiDB-lite"/>
    </source>
</evidence>
<sequence length="150" mass="15138">MAAAAPVVGPTELDELQGLGVRCVETAAVERLVVQRCGVADELARHREELRLARREVLRLQGVSAAALRTASRPAPRAAQGAAASEARGAQEALRGAQARALQLEASVRGLEALLAQEAALPLDAAGQPAADAEGAALAPPHSGAAGCGS</sequence>
<name>A0ABN9X7T2_9DINO</name>
<evidence type="ECO:0000313" key="3">
    <source>
        <dbReference type="Proteomes" id="UP001189429"/>
    </source>
</evidence>
<keyword evidence="3" id="KW-1185">Reference proteome</keyword>
<comment type="caution">
    <text evidence="2">The sequence shown here is derived from an EMBL/GenBank/DDBJ whole genome shotgun (WGS) entry which is preliminary data.</text>
</comment>
<feature type="compositionally biased region" description="Low complexity" evidence="1">
    <location>
        <begin position="71"/>
        <end position="90"/>
    </location>
</feature>